<protein>
    <submittedName>
        <fullName evidence="1">Uncharacterized protein</fullName>
    </submittedName>
</protein>
<reference evidence="1 2" key="1">
    <citation type="journal article" date="2014" name="Genome Biol. Evol.">
        <title>The secreted proteins of Achlya hypogyna and Thraustotheca clavata identify the ancestral oomycete secretome and reveal gene acquisitions by horizontal gene transfer.</title>
        <authorList>
            <person name="Misner I."/>
            <person name="Blouin N."/>
            <person name="Leonard G."/>
            <person name="Richards T.A."/>
            <person name="Lane C.E."/>
        </authorList>
    </citation>
    <scope>NUCLEOTIDE SEQUENCE [LARGE SCALE GENOMIC DNA]</scope>
    <source>
        <strain evidence="1 2">ATCC 34112</strain>
    </source>
</reference>
<gene>
    <name evidence="1" type="ORF">THRCLA_23272</name>
</gene>
<dbReference type="AlphaFoldDB" id="A0A1V9Y893"/>
<sequence length="96" mass="11534">MPNKEKHRSWDINFAFMDENTKKESMIGMGHAALTMLTIEQLYLTRMLTEYMILPPPEPDRKIYQNTKAKFTPYKYQGFRASRRKNRSLHQPRRVN</sequence>
<keyword evidence="2" id="KW-1185">Reference proteome</keyword>
<proteinExistence type="predicted"/>
<accession>A0A1V9Y893</accession>
<evidence type="ECO:0000313" key="1">
    <source>
        <dbReference type="EMBL" id="OQR81937.1"/>
    </source>
</evidence>
<dbReference type="Proteomes" id="UP000243217">
    <property type="component" value="Unassembled WGS sequence"/>
</dbReference>
<comment type="caution">
    <text evidence="1">The sequence shown here is derived from an EMBL/GenBank/DDBJ whole genome shotgun (WGS) entry which is preliminary data.</text>
</comment>
<name>A0A1V9Y893_9STRA</name>
<evidence type="ECO:0000313" key="2">
    <source>
        <dbReference type="Proteomes" id="UP000243217"/>
    </source>
</evidence>
<organism evidence="1 2">
    <name type="scientific">Thraustotheca clavata</name>
    <dbReference type="NCBI Taxonomy" id="74557"/>
    <lineage>
        <taxon>Eukaryota</taxon>
        <taxon>Sar</taxon>
        <taxon>Stramenopiles</taxon>
        <taxon>Oomycota</taxon>
        <taxon>Saprolegniomycetes</taxon>
        <taxon>Saprolegniales</taxon>
        <taxon>Achlyaceae</taxon>
        <taxon>Thraustotheca</taxon>
    </lineage>
</organism>
<dbReference type="EMBL" id="JNBS01004867">
    <property type="protein sequence ID" value="OQR81937.1"/>
    <property type="molecule type" value="Genomic_DNA"/>
</dbReference>